<name>A0A482XTE7_LAOST</name>
<accession>A0A482XTE7</accession>
<proteinExistence type="predicted"/>
<gene>
    <name evidence="2" type="ORF">LSTR_LSTR008402</name>
</gene>
<dbReference type="Proteomes" id="UP000291343">
    <property type="component" value="Unassembled WGS sequence"/>
</dbReference>
<comment type="caution">
    <text evidence="2">The sequence shown here is derived from an EMBL/GenBank/DDBJ whole genome shotgun (WGS) entry which is preliminary data.</text>
</comment>
<dbReference type="InParanoid" id="A0A482XTE7"/>
<keyword evidence="3" id="KW-1185">Reference proteome</keyword>
<dbReference type="AlphaFoldDB" id="A0A482XTE7"/>
<evidence type="ECO:0000313" key="3">
    <source>
        <dbReference type="Proteomes" id="UP000291343"/>
    </source>
</evidence>
<organism evidence="2 3">
    <name type="scientific">Laodelphax striatellus</name>
    <name type="common">Small brown planthopper</name>
    <name type="synonym">Delphax striatella</name>
    <dbReference type="NCBI Taxonomy" id="195883"/>
    <lineage>
        <taxon>Eukaryota</taxon>
        <taxon>Metazoa</taxon>
        <taxon>Ecdysozoa</taxon>
        <taxon>Arthropoda</taxon>
        <taxon>Hexapoda</taxon>
        <taxon>Insecta</taxon>
        <taxon>Pterygota</taxon>
        <taxon>Neoptera</taxon>
        <taxon>Paraneoptera</taxon>
        <taxon>Hemiptera</taxon>
        <taxon>Auchenorrhyncha</taxon>
        <taxon>Fulgoroidea</taxon>
        <taxon>Delphacidae</taxon>
        <taxon>Criomorphinae</taxon>
        <taxon>Laodelphax</taxon>
    </lineage>
</organism>
<evidence type="ECO:0000256" key="1">
    <source>
        <dbReference type="SAM" id="MobiDB-lite"/>
    </source>
</evidence>
<sequence length="62" mass="7233">MEFYVTRSSCYYDDHDSISFWKRSSLSHVPSRNFLLAPPPSPLQERDGLSHLKVSDVEENNF</sequence>
<feature type="compositionally biased region" description="Basic and acidic residues" evidence="1">
    <location>
        <begin position="44"/>
        <end position="56"/>
    </location>
</feature>
<protein>
    <submittedName>
        <fullName evidence="2">Uncharacterized protein</fullName>
    </submittedName>
</protein>
<reference evidence="2 3" key="1">
    <citation type="journal article" date="2017" name="Gigascience">
        <title>Genome sequence of the small brown planthopper, Laodelphax striatellus.</title>
        <authorList>
            <person name="Zhu J."/>
            <person name="Jiang F."/>
            <person name="Wang X."/>
            <person name="Yang P."/>
            <person name="Bao Y."/>
            <person name="Zhao W."/>
            <person name="Wang W."/>
            <person name="Lu H."/>
            <person name="Wang Q."/>
            <person name="Cui N."/>
            <person name="Li J."/>
            <person name="Chen X."/>
            <person name="Luo L."/>
            <person name="Yu J."/>
            <person name="Kang L."/>
            <person name="Cui F."/>
        </authorList>
    </citation>
    <scope>NUCLEOTIDE SEQUENCE [LARGE SCALE GENOMIC DNA]</scope>
    <source>
        <strain evidence="2">Lst14</strain>
    </source>
</reference>
<feature type="region of interest" description="Disordered" evidence="1">
    <location>
        <begin position="37"/>
        <end position="62"/>
    </location>
</feature>
<dbReference type="EMBL" id="QKKF02000377">
    <property type="protein sequence ID" value="RZF49116.1"/>
    <property type="molecule type" value="Genomic_DNA"/>
</dbReference>
<evidence type="ECO:0000313" key="2">
    <source>
        <dbReference type="EMBL" id="RZF49116.1"/>
    </source>
</evidence>